<dbReference type="PANTHER" id="PTHR33164">
    <property type="entry name" value="TRANSCRIPTIONAL REGULATOR, MARR FAMILY"/>
    <property type="match status" value="1"/>
</dbReference>
<protein>
    <submittedName>
        <fullName evidence="2">MarR family winged helix-turn-helix transcriptional regulator</fullName>
    </submittedName>
</protein>
<dbReference type="InterPro" id="IPR039422">
    <property type="entry name" value="MarR/SlyA-like"/>
</dbReference>
<dbReference type="SMART" id="SM00347">
    <property type="entry name" value="HTH_MARR"/>
    <property type="match status" value="1"/>
</dbReference>
<keyword evidence="3" id="KW-1185">Reference proteome</keyword>
<dbReference type="PANTHER" id="PTHR33164:SF99">
    <property type="entry name" value="MARR FAMILY REGULATORY PROTEIN"/>
    <property type="match status" value="1"/>
</dbReference>
<dbReference type="InterPro" id="IPR036388">
    <property type="entry name" value="WH-like_DNA-bd_sf"/>
</dbReference>
<dbReference type="Proteomes" id="UP001589890">
    <property type="component" value="Unassembled WGS sequence"/>
</dbReference>
<organism evidence="2 3">
    <name type="scientific">Kribbella deserti</name>
    <dbReference type="NCBI Taxonomy" id="1926257"/>
    <lineage>
        <taxon>Bacteria</taxon>
        <taxon>Bacillati</taxon>
        <taxon>Actinomycetota</taxon>
        <taxon>Actinomycetes</taxon>
        <taxon>Propionibacteriales</taxon>
        <taxon>Kribbellaceae</taxon>
        <taxon>Kribbella</taxon>
    </lineage>
</organism>
<feature type="domain" description="HTH marR-type" evidence="1">
    <location>
        <begin position="9"/>
        <end position="145"/>
    </location>
</feature>
<dbReference type="SUPFAM" id="SSF46785">
    <property type="entry name" value="Winged helix' DNA-binding domain"/>
    <property type="match status" value="1"/>
</dbReference>
<dbReference type="RefSeq" id="WP_380045978.1">
    <property type="nucleotide sequence ID" value="NZ_JBHLTC010000012.1"/>
</dbReference>
<name>A0ABV6QKK0_9ACTN</name>
<sequence length="157" mass="17113">MASKSSGDQLTAWRALYRADTLLFAQLDNTLRANTDMSYFEREVLSELDQAGGRLRMAPLAERLMISRSGATRLVGKLEEKNGWVVRTASPEDRRATWAELTPAGKDALAKAALVVDAVVAAFFADHLDAAELRKSAKLLNILADANEGTAIVDCDF</sequence>
<proteinExistence type="predicted"/>
<dbReference type="InterPro" id="IPR000835">
    <property type="entry name" value="HTH_MarR-typ"/>
</dbReference>
<dbReference type="InterPro" id="IPR036390">
    <property type="entry name" value="WH_DNA-bd_sf"/>
</dbReference>
<dbReference type="Gene3D" id="1.10.10.10">
    <property type="entry name" value="Winged helix-like DNA-binding domain superfamily/Winged helix DNA-binding domain"/>
    <property type="match status" value="1"/>
</dbReference>
<evidence type="ECO:0000313" key="2">
    <source>
        <dbReference type="EMBL" id="MFC0624516.1"/>
    </source>
</evidence>
<accession>A0ABV6QKK0</accession>
<evidence type="ECO:0000313" key="3">
    <source>
        <dbReference type="Proteomes" id="UP001589890"/>
    </source>
</evidence>
<evidence type="ECO:0000259" key="1">
    <source>
        <dbReference type="PROSITE" id="PS50995"/>
    </source>
</evidence>
<dbReference type="EMBL" id="JBHLTC010000012">
    <property type="protein sequence ID" value="MFC0624516.1"/>
    <property type="molecule type" value="Genomic_DNA"/>
</dbReference>
<gene>
    <name evidence="2" type="ORF">ACFFGN_10625</name>
</gene>
<dbReference type="PROSITE" id="PS50995">
    <property type="entry name" value="HTH_MARR_2"/>
    <property type="match status" value="1"/>
</dbReference>
<reference evidence="2 3" key="1">
    <citation type="submission" date="2024-09" db="EMBL/GenBank/DDBJ databases">
        <authorList>
            <person name="Sun Q."/>
            <person name="Mori K."/>
        </authorList>
    </citation>
    <scope>NUCLEOTIDE SEQUENCE [LARGE SCALE GENOMIC DNA]</scope>
    <source>
        <strain evidence="2 3">CGMCC 1.15906</strain>
    </source>
</reference>
<comment type="caution">
    <text evidence="2">The sequence shown here is derived from an EMBL/GenBank/DDBJ whole genome shotgun (WGS) entry which is preliminary data.</text>
</comment>
<dbReference type="Pfam" id="PF12802">
    <property type="entry name" value="MarR_2"/>
    <property type="match status" value="1"/>
</dbReference>